<comment type="subcellular location">
    <subcellularLocation>
        <location evidence="1">Cell membrane</location>
        <topology evidence="1">Multi-pass membrane protein</topology>
    </subcellularLocation>
</comment>
<feature type="transmembrane region" description="Helical" evidence="6">
    <location>
        <begin position="9"/>
        <end position="33"/>
    </location>
</feature>
<protein>
    <recommendedName>
        <fullName evidence="8">Permease YjgP/YjgQ family protein</fullName>
    </recommendedName>
</protein>
<accession>A0A382NPZ0</accession>
<dbReference type="PANTHER" id="PTHR33529">
    <property type="entry name" value="SLR0882 PROTEIN-RELATED"/>
    <property type="match status" value="1"/>
</dbReference>
<organism evidence="7">
    <name type="scientific">marine metagenome</name>
    <dbReference type="NCBI Taxonomy" id="408172"/>
    <lineage>
        <taxon>unclassified sequences</taxon>
        <taxon>metagenomes</taxon>
        <taxon>ecological metagenomes</taxon>
    </lineage>
</organism>
<dbReference type="GO" id="GO:0043190">
    <property type="term" value="C:ATP-binding cassette (ABC) transporter complex"/>
    <property type="evidence" value="ECO:0007669"/>
    <property type="project" value="TreeGrafter"/>
</dbReference>
<dbReference type="InterPro" id="IPR005495">
    <property type="entry name" value="LptG/LptF_permease"/>
</dbReference>
<evidence type="ECO:0000256" key="4">
    <source>
        <dbReference type="ARBA" id="ARBA00022989"/>
    </source>
</evidence>
<dbReference type="EMBL" id="UINC01101941">
    <property type="protein sequence ID" value="SVC63166.1"/>
    <property type="molecule type" value="Genomic_DNA"/>
</dbReference>
<keyword evidence="5 6" id="KW-0472">Membrane</keyword>
<evidence type="ECO:0000256" key="2">
    <source>
        <dbReference type="ARBA" id="ARBA00022475"/>
    </source>
</evidence>
<dbReference type="PANTHER" id="PTHR33529:SF6">
    <property type="entry name" value="YJGP_YJGQ FAMILY PERMEASE"/>
    <property type="match status" value="1"/>
</dbReference>
<sequence length="150" mass="17368">MYKLADRYIIIQFISKVIITIMVFVAIFLLVDIVEHLNYIIDSEISRSEMFRYFIYTVPWYASLGLPMALLLGTVFTMGTLQKNNELSAIKAAGISIKRISVPLIILGILFSIFSFYYDNILVAHYIQKRNELSIKYNLGRSRKNSLKQK</sequence>
<evidence type="ECO:0000256" key="6">
    <source>
        <dbReference type="SAM" id="Phobius"/>
    </source>
</evidence>
<evidence type="ECO:0000256" key="3">
    <source>
        <dbReference type="ARBA" id="ARBA00022692"/>
    </source>
</evidence>
<evidence type="ECO:0008006" key="8">
    <source>
        <dbReference type="Google" id="ProtNLM"/>
    </source>
</evidence>
<keyword evidence="3 6" id="KW-0812">Transmembrane</keyword>
<evidence type="ECO:0000256" key="1">
    <source>
        <dbReference type="ARBA" id="ARBA00004651"/>
    </source>
</evidence>
<reference evidence="7" key="1">
    <citation type="submission" date="2018-05" db="EMBL/GenBank/DDBJ databases">
        <authorList>
            <person name="Lanie J.A."/>
            <person name="Ng W.-L."/>
            <person name="Kazmierczak K.M."/>
            <person name="Andrzejewski T.M."/>
            <person name="Davidsen T.M."/>
            <person name="Wayne K.J."/>
            <person name="Tettelin H."/>
            <person name="Glass J.I."/>
            <person name="Rusch D."/>
            <person name="Podicherti R."/>
            <person name="Tsui H.-C.T."/>
            <person name="Winkler M.E."/>
        </authorList>
    </citation>
    <scope>NUCLEOTIDE SEQUENCE</scope>
</reference>
<proteinExistence type="predicted"/>
<evidence type="ECO:0000256" key="5">
    <source>
        <dbReference type="ARBA" id="ARBA00023136"/>
    </source>
</evidence>
<dbReference type="AlphaFoldDB" id="A0A382NPZ0"/>
<feature type="transmembrane region" description="Helical" evidence="6">
    <location>
        <begin position="53"/>
        <end position="79"/>
    </location>
</feature>
<name>A0A382NPZ0_9ZZZZ</name>
<dbReference type="Pfam" id="PF03739">
    <property type="entry name" value="LptF_LptG"/>
    <property type="match status" value="1"/>
</dbReference>
<feature type="transmembrane region" description="Helical" evidence="6">
    <location>
        <begin position="100"/>
        <end position="118"/>
    </location>
</feature>
<keyword evidence="2" id="KW-1003">Cell membrane</keyword>
<gene>
    <name evidence="7" type="ORF">METZ01_LOCUS316020</name>
</gene>
<keyword evidence="4 6" id="KW-1133">Transmembrane helix</keyword>
<dbReference type="GO" id="GO:0015920">
    <property type="term" value="P:lipopolysaccharide transport"/>
    <property type="evidence" value="ECO:0007669"/>
    <property type="project" value="TreeGrafter"/>
</dbReference>
<evidence type="ECO:0000313" key="7">
    <source>
        <dbReference type="EMBL" id="SVC63166.1"/>
    </source>
</evidence>
<feature type="non-terminal residue" evidence="7">
    <location>
        <position position="150"/>
    </location>
</feature>